<dbReference type="AlphaFoldDB" id="A0A0A7RYX0"/>
<proteinExistence type="predicted"/>
<reference evidence="1 2" key="1">
    <citation type="journal article" date="2014" name="Appl. Environ. Microbiol.">
        <title>Gut symbionts from distinct hosts exhibit genotoxic activity via divergent colibactin biosynthetic pathways.</title>
        <authorList>
            <person name="Engel P."/>
            <person name="Vizcaino M.I."/>
            <person name="Crawford J.M."/>
        </authorList>
    </citation>
    <scope>NUCLEOTIDE SEQUENCE [LARGE SCALE GENOMIC DNA]</scope>
    <source>
        <strain evidence="1 2">PEB0191</strain>
    </source>
</reference>
<name>A0A0A7RYX0_FRIPE</name>
<dbReference type="InterPro" id="IPR046556">
    <property type="entry name" value="DUF6710"/>
</dbReference>
<sequence>MSIYFFNKKNISSLKKEQFINLMKWANKLVNQNSCSFSKNEALYDLIKIVMKPIQAEHIRNAYLTHEHHAIEGINLYRDFLCSHRIVYEILSNSTQYSNSASHHSFKLASDIILPTGWHPTSLVCNLGSIGKKNRKCGEFKQDYNHDVTLVLPMKIGFVNGGNHSIIQGVLSGNGEIHPKTVVDLSNKLNEVYFNGTHWIHTTSEQVIGEPRYPEFGWVWEISKLLTNNIE</sequence>
<dbReference type="EMBL" id="CP009056">
    <property type="protein sequence ID" value="AJA44489.1"/>
    <property type="molecule type" value="Genomic_DNA"/>
</dbReference>
<evidence type="ECO:0000313" key="2">
    <source>
        <dbReference type="Proteomes" id="UP000030901"/>
    </source>
</evidence>
<gene>
    <name evidence="1" type="ORF">FPB0191_00659</name>
</gene>
<dbReference type="STRING" id="1267021.FPB0191_00659"/>
<protein>
    <submittedName>
        <fullName evidence="1">Uncharacterized protein</fullName>
    </submittedName>
</protein>
<evidence type="ECO:0000313" key="1">
    <source>
        <dbReference type="EMBL" id="AJA44489.1"/>
    </source>
</evidence>
<dbReference type="Pfam" id="PF20457">
    <property type="entry name" value="DUF6710"/>
    <property type="match status" value="1"/>
</dbReference>
<dbReference type="HOGENOM" id="CLU_088545_0_0_6"/>
<accession>A0A0A7RYX0</accession>
<dbReference type="Proteomes" id="UP000030901">
    <property type="component" value="Chromosome"/>
</dbReference>
<organism evidence="1 2">
    <name type="scientific">Frischella perrara</name>
    <dbReference type="NCBI Taxonomy" id="1267021"/>
    <lineage>
        <taxon>Bacteria</taxon>
        <taxon>Pseudomonadati</taxon>
        <taxon>Pseudomonadota</taxon>
        <taxon>Gammaproteobacteria</taxon>
        <taxon>Orbales</taxon>
        <taxon>Orbaceae</taxon>
        <taxon>Frischella</taxon>
    </lineage>
</organism>
<dbReference type="KEGG" id="fpp:FPB0191_00659"/>
<keyword evidence="2" id="KW-1185">Reference proteome</keyword>
<dbReference type="OrthoDB" id="1777863at2"/>
<dbReference type="RefSeq" id="WP_052236728.1">
    <property type="nucleotide sequence ID" value="NZ_CP009056.1"/>
</dbReference>